<feature type="region of interest" description="Disordered" evidence="1">
    <location>
        <begin position="261"/>
        <end position="345"/>
    </location>
</feature>
<proteinExistence type="predicted"/>
<dbReference type="CDD" id="cd03364">
    <property type="entry name" value="TOPRIM_DnaG_primases"/>
    <property type="match status" value="1"/>
</dbReference>
<evidence type="ECO:0000313" key="3">
    <source>
        <dbReference type="EMBL" id="GLH74890.1"/>
    </source>
</evidence>
<feature type="compositionally biased region" description="Basic and acidic residues" evidence="1">
    <location>
        <begin position="285"/>
        <end position="295"/>
    </location>
</feature>
<dbReference type="PANTHER" id="PTHR30313">
    <property type="entry name" value="DNA PRIMASE"/>
    <property type="match status" value="1"/>
</dbReference>
<dbReference type="SUPFAM" id="SSF56731">
    <property type="entry name" value="DNA primase core"/>
    <property type="match status" value="1"/>
</dbReference>
<dbReference type="Gene3D" id="3.90.980.10">
    <property type="entry name" value="DNA primase, catalytic core, N-terminal domain"/>
    <property type="match status" value="1"/>
</dbReference>
<dbReference type="Pfam" id="PF13155">
    <property type="entry name" value="Toprim_2"/>
    <property type="match status" value="1"/>
</dbReference>
<dbReference type="InterPro" id="IPR034151">
    <property type="entry name" value="TOPRIM_DnaG_bac"/>
</dbReference>
<reference evidence="3 4" key="1">
    <citation type="journal article" date="2023" name="Antonie Van Leeuwenhoek">
        <title>Mesoterricola silvestris gen. nov., sp. nov., Mesoterricola sediminis sp. nov., Geothrix oryzae sp. nov., Geothrix edaphica sp. nov., Geothrix rubra sp. nov., and Geothrix limicola sp. nov., six novel members of Acidobacteriota isolated from soils.</title>
        <authorList>
            <person name="Itoh H."/>
            <person name="Sugisawa Y."/>
            <person name="Mise K."/>
            <person name="Xu Z."/>
            <person name="Kuniyasu M."/>
            <person name="Ushijima N."/>
            <person name="Kawano K."/>
            <person name="Kobayashi E."/>
            <person name="Shiratori Y."/>
            <person name="Masuda Y."/>
            <person name="Senoo K."/>
        </authorList>
    </citation>
    <scope>NUCLEOTIDE SEQUENCE [LARGE SCALE GENOMIC DNA]</scope>
    <source>
        <strain evidence="3 4">Red804</strain>
    </source>
</reference>
<dbReference type="PANTHER" id="PTHR30313:SF2">
    <property type="entry name" value="DNA PRIMASE"/>
    <property type="match status" value="1"/>
</dbReference>
<accession>A0ABQ5QJ42</accession>
<dbReference type="Gene3D" id="3.40.1360.10">
    <property type="match status" value="1"/>
</dbReference>
<dbReference type="EMBL" id="BSDE01000009">
    <property type="protein sequence ID" value="GLH74890.1"/>
    <property type="molecule type" value="Genomic_DNA"/>
</dbReference>
<evidence type="ECO:0000256" key="1">
    <source>
        <dbReference type="SAM" id="MobiDB-lite"/>
    </source>
</evidence>
<dbReference type="InterPro" id="IPR050219">
    <property type="entry name" value="DnaG_primase"/>
</dbReference>
<dbReference type="Pfam" id="PF08275">
    <property type="entry name" value="DNAG_N"/>
    <property type="match status" value="1"/>
</dbReference>
<protein>
    <recommendedName>
        <fullName evidence="2">DNA primase DNAG catalytic core N-terminal domain-containing protein</fullName>
    </recommendedName>
</protein>
<feature type="compositionally biased region" description="Low complexity" evidence="1">
    <location>
        <begin position="301"/>
        <end position="322"/>
    </location>
</feature>
<dbReference type="Proteomes" id="UP001165069">
    <property type="component" value="Unassembled WGS sequence"/>
</dbReference>
<keyword evidence="4" id="KW-1185">Reference proteome</keyword>
<sequence>MPRTTEAPISLQAEGQTLLRQVVEYYHETLKTSPEAMDYLKARGIHHPEAIERFRLGYANRSLGLTLPVKQLKAGAEIRGRLAEVGLYRESGHEHFNGSLVIPILDEAGKVVQVYGRKLLDNLRKGTPLHTYLPGPHRGVWNLDGLKGAEEVILAKSVMDALTYWCAGYRHVTAAYGVDGFTEDHLRAFQRHGTQRVLIAYESDEAGEQAALKVAAQLSVHGIACHRIRFPEGMDANSLALKTPPAAQALGKVIRAAEEMDCPSSGTQAVPRFPSQAYSHPSSQETRKPDSRETIKPGTKAPTHSPTQAPAQATTQATTIAPTQPPKPTTPHAAYTPGDDLPHEIQGQDLLLPMSGRTYRVRGWQKALNPEFLKVNLMVSMEDRFHIDSLDLYHAKARTAFIRQASSELGASEDALKLELGKVLRKVEGMQADLLAEALRKKDQRPEVSEEERAEALSLLKSPDLMRRVLHDFEALGVVGEESNKLTGYLAAVSRLLDRPLALLIQSASAAGKTSLMDAVLDFMPDEDLVRYSAMSGQSIFYMGDRNLTHKVLAIAEEEGARQASYALKLLQSEGRVTMASTGKNATTGMLETHDYTVEGPVMLFLTTTAAELDEELLNRCLVLTVDESREQTRAIHGSQRSRETLEGLLAKTSRDSLIALHRNAQRLLEPLAVVNPYADQLSFRDDQTRSRRDHVKYLTLIRSIALLHQFQREVRTLTHQGKPLRYIEVTPEDIALANDLAQEVLGRTLDELLPQTRKLLGLLYGWVQGECGRLSLPQADFRFTRRQIRESLGWGDTQLKVHLARLVEMELLLIHRGRQGKSYAYELVFEGEDADGRAKLLGLIDCGRIQAVTGRGVVGDQSGDGQGAAEVKKASSDGHLVGFSFAEAEKAPHGVSLAEPSNLAGVVR</sequence>
<dbReference type="InterPro" id="IPR037068">
    <property type="entry name" value="DNA_primase_core_N_sf"/>
</dbReference>
<dbReference type="RefSeq" id="WP_285577691.1">
    <property type="nucleotide sequence ID" value="NZ_BSDE01000009.1"/>
</dbReference>
<dbReference type="InterPro" id="IPR013264">
    <property type="entry name" value="DNAG_N"/>
</dbReference>
<feature type="domain" description="DNA primase DNAG catalytic core N-terminal" evidence="2">
    <location>
        <begin position="25"/>
        <end position="122"/>
    </location>
</feature>
<evidence type="ECO:0000259" key="2">
    <source>
        <dbReference type="Pfam" id="PF08275"/>
    </source>
</evidence>
<organism evidence="3 4">
    <name type="scientific">Geothrix limicola</name>
    <dbReference type="NCBI Taxonomy" id="2927978"/>
    <lineage>
        <taxon>Bacteria</taxon>
        <taxon>Pseudomonadati</taxon>
        <taxon>Acidobacteriota</taxon>
        <taxon>Holophagae</taxon>
        <taxon>Holophagales</taxon>
        <taxon>Holophagaceae</taxon>
        <taxon>Geothrix</taxon>
    </lineage>
</organism>
<name>A0ABQ5QJ42_9BACT</name>
<comment type="caution">
    <text evidence="3">The sequence shown here is derived from an EMBL/GenBank/DDBJ whole genome shotgun (WGS) entry which is preliminary data.</text>
</comment>
<gene>
    <name evidence="3" type="ORF">GETHLI_33920</name>
</gene>
<evidence type="ECO:0000313" key="4">
    <source>
        <dbReference type="Proteomes" id="UP001165069"/>
    </source>
</evidence>